<feature type="region of interest" description="Disordered" evidence="1">
    <location>
        <begin position="80"/>
        <end position="99"/>
    </location>
</feature>
<accession>A0AAD9HHJ8</accession>
<sequence length="785" mass="90025">MSTTQLPRPVSDSMFAATNSTGQHNVEPPRTQRLFTNTMIPRTRSHNNELRDEMAVDFDTMDKFSSTGDELFLDENPYRHSQEHPASHLDIPRTPDRARNTPFPWKDVNFPGGPYICNGISLSINAERREPSDSDAVVSVYDMGLSISPDAPQDSQKYGLIQNEANGPVFGEAYPKLRFSLSADHTDIEDIVREKMERHLCWSEMDQKEYLPRSSFEEIFTIPTVESLVEAIYTRATDDELSRKIDQIIGKNGKSRRMIIATLVFMKHTSHIEYFIQEDIFDHHMPLRHTRDSMREFRTRAGTDEDKFINTTLFAEWERVHVDLFYIYQKMIVVPVFKMDDGTIRSYVLDRDVRLPWEKFEHKARGGHGIVHRLQIHPSHHKFQGSNKPEHAQCYAVKEIHAADQEFYRKELRALVKSCARVQKEKHLIKLLLTFQHGDRLYLVFEWADGNLQEFWAKKKVESRAASASWMLQQCRGIANAVKRIHGLATWQVKERSAASGTEEGDILVKDWGRHGDIKPSNILWFSTYGEDHDHLVVADLGLTRYHSRLTKSRVSRVDGFTGTYRAPEIDLDDLMSSKYDIWSLGCVFLEFCVWYLLGAEAIAVFERDRRLNRPKEAGETGEYDNSYFITDMSTGRKKAVLHPAIDTWIRKLEALESYTPFARQILKLVTTHMLVIDPKGRYSTDRICRELFNIVPLLPGLAGEQTHSSGTIDTSTHVQRQSLVRFAEGNSSSPDGITTIKPRHGRMLSVSESDEQSLSDEASNIQSTVATSVLSSEQDYKSMP</sequence>
<dbReference type="PANTHER" id="PTHR24359">
    <property type="entry name" value="SERINE/THREONINE-PROTEIN KINASE SBK1"/>
    <property type="match status" value="1"/>
</dbReference>
<gene>
    <name evidence="3" type="ORF">LX32DRAFT_639474</name>
</gene>
<comment type="caution">
    <text evidence="3">The sequence shown here is derived from an EMBL/GenBank/DDBJ whole genome shotgun (WGS) entry which is preliminary data.</text>
</comment>
<dbReference type="SUPFAM" id="SSF56112">
    <property type="entry name" value="Protein kinase-like (PK-like)"/>
    <property type="match status" value="1"/>
</dbReference>
<dbReference type="CDD" id="cd00180">
    <property type="entry name" value="PKc"/>
    <property type="match status" value="1"/>
</dbReference>
<feature type="domain" description="Protein kinase" evidence="2">
    <location>
        <begin position="357"/>
        <end position="699"/>
    </location>
</feature>
<organism evidence="3 4">
    <name type="scientific">Colletotrichum zoysiae</name>
    <dbReference type="NCBI Taxonomy" id="1216348"/>
    <lineage>
        <taxon>Eukaryota</taxon>
        <taxon>Fungi</taxon>
        <taxon>Dikarya</taxon>
        <taxon>Ascomycota</taxon>
        <taxon>Pezizomycotina</taxon>
        <taxon>Sordariomycetes</taxon>
        <taxon>Hypocreomycetidae</taxon>
        <taxon>Glomerellales</taxon>
        <taxon>Glomerellaceae</taxon>
        <taxon>Colletotrichum</taxon>
        <taxon>Colletotrichum graminicola species complex</taxon>
    </lineage>
</organism>
<evidence type="ECO:0000256" key="1">
    <source>
        <dbReference type="SAM" id="MobiDB-lite"/>
    </source>
</evidence>
<dbReference type="GO" id="GO:0005524">
    <property type="term" value="F:ATP binding"/>
    <property type="evidence" value="ECO:0007669"/>
    <property type="project" value="InterPro"/>
</dbReference>
<dbReference type="GO" id="GO:0004674">
    <property type="term" value="F:protein serine/threonine kinase activity"/>
    <property type="evidence" value="ECO:0007669"/>
    <property type="project" value="TreeGrafter"/>
</dbReference>
<dbReference type="EMBL" id="MU842870">
    <property type="protein sequence ID" value="KAK2028968.1"/>
    <property type="molecule type" value="Genomic_DNA"/>
</dbReference>
<dbReference type="Pfam" id="PF00069">
    <property type="entry name" value="Pkinase"/>
    <property type="match status" value="1"/>
</dbReference>
<dbReference type="AlphaFoldDB" id="A0AAD9HHJ8"/>
<protein>
    <submittedName>
        <fullName evidence="3">Kinase-like protein</fullName>
    </submittedName>
</protein>
<dbReference type="PROSITE" id="PS50011">
    <property type="entry name" value="PROTEIN_KINASE_DOM"/>
    <property type="match status" value="1"/>
</dbReference>
<name>A0AAD9HHJ8_9PEZI</name>
<reference evidence="3" key="1">
    <citation type="submission" date="2021-06" db="EMBL/GenBank/DDBJ databases">
        <title>Comparative genomics, transcriptomics and evolutionary studies reveal genomic signatures of adaptation to plant cell wall in hemibiotrophic fungi.</title>
        <authorList>
            <consortium name="DOE Joint Genome Institute"/>
            <person name="Baroncelli R."/>
            <person name="Diaz J.F."/>
            <person name="Benocci T."/>
            <person name="Peng M."/>
            <person name="Battaglia E."/>
            <person name="Haridas S."/>
            <person name="Andreopoulos W."/>
            <person name="Labutti K."/>
            <person name="Pangilinan J."/>
            <person name="Floch G.L."/>
            <person name="Makela M.R."/>
            <person name="Henrissat B."/>
            <person name="Grigoriev I.V."/>
            <person name="Crouch J.A."/>
            <person name="De Vries R.P."/>
            <person name="Sukno S.A."/>
            <person name="Thon M.R."/>
        </authorList>
    </citation>
    <scope>NUCLEOTIDE SEQUENCE</scope>
    <source>
        <strain evidence="3">MAFF235873</strain>
    </source>
</reference>
<dbReference type="Gene3D" id="1.10.510.10">
    <property type="entry name" value="Transferase(Phosphotransferase) domain 1"/>
    <property type="match status" value="1"/>
</dbReference>
<proteinExistence type="predicted"/>
<dbReference type="InterPro" id="IPR011009">
    <property type="entry name" value="Kinase-like_dom_sf"/>
</dbReference>
<feature type="region of interest" description="Disordered" evidence="1">
    <location>
        <begin position="728"/>
        <end position="785"/>
    </location>
</feature>
<keyword evidence="4" id="KW-1185">Reference proteome</keyword>
<feature type="compositionally biased region" description="Polar residues" evidence="1">
    <location>
        <begin position="760"/>
        <end position="778"/>
    </location>
</feature>
<evidence type="ECO:0000313" key="3">
    <source>
        <dbReference type="EMBL" id="KAK2028968.1"/>
    </source>
</evidence>
<evidence type="ECO:0000313" key="4">
    <source>
        <dbReference type="Proteomes" id="UP001232148"/>
    </source>
</evidence>
<dbReference type="PANTHER" id="PTHR24359:SF37">
    <property type="entry name" value="PROTEIN KINASE DOMAIN-CONTAINING PROTEIN"/>
    <property type="match status" value="1"/>
</dbReference>
<feature type="region of interest" description="Disordered" evidence="1">
    <location>
        <begin position="1"/>
        <end position="28"/>
    </location>
</feature>
<keyword evidence="3" id="KW-0808">Transferase</keyword>
<dbReference type="InterPro" id="IPR000719">
    <property type="entry name" value="Prot_kinase_dom"/>
</dbReference>
<dbReference type="Proteomes" id="UP001232148">
    <property type="component" value="Unassembled WGS sequence"/>
</dbReference>
<dbReference type="SMART" id="SM00220">
    <property type="entry name" value="S_TKc"/>
    <property type="match status" value="1"/>
</dbReference>
<keyword evidence="3" id="KW-0418">Kinase</keyword>
<evidence type="ECO:0000259" key="2">
    <source>
        <dbReference type="PROSITE" id="PS50011"/>
    </source>
</evidence>